<organism evidence="1 2">
    <name type="scientific">Escherichia coli</name>
    <dbReference type="NCBI Taxonomy" id="562"/>
    <lineage>
        <taxon>Bacteria</taxon>
        <taxon>Pseudomonadati</taxon>
        <taxon>Pseudomonadota</taxon>
        <taxon>Gammaproteobacteria</taxon>
        <taxon>Enterobacterales</taxon>
        <taxon>Enterobacteriaceae</taxon>
        <taxon>Escherichia</taxon>
    </lineage>
</organism>
<proteinExistence type="predicted"/>
<accession>A0A377FAN1</accession>
<name>A0A377FAN1_ECOLX</name>
<evidence type="ECO:0000313" key="1">
    <source>
        <dbReference type="EMBL" id="STN83164.1"/>
    </source>
</evidence>
<dbReference type="AlphaFoldDB" id="A0A377FAN1"/>
<reference evidence="1 2" key="1">
    <citation type="submission" date="2018-06" db="EMBL/GenBank/DDBJ databases">
        <authorList>
            <consortium name="Pathogen Informatics"/>
            <person name="Doyle S."/>
        </authorList>
    </citation>
    <scope>NUCLEOTIDE SEQUENCE [LARGE SCALE GENOMIC DNA]</scope>
    <source>
        <strain evidence="1 2">NCTC9706</strain>
    </source>
</reference>
<protein>
    <submittedName>
        <fullName evidence="1">Uncharacterized protein</fullName>
    </submittedName>
</protein>
<dbReference type="EMBL" id="UGGJ01000003">
    <property type="protein sequence ID" value="STN83164.1"/>
    <property type="molecule type" value="Genomic_DNA"/>
</dbReference>
<dbReference type="Proteomes" id="UP000254460">
    <property type="component" value="Unassembled WGS sequence"/>
</dbReference>
<gene>
    <name evidence="1" type="ORF">NCTC9706_00098</name>
</gene>
<sequence>MKDFFASCQKAFNSSSWLSFVNQCECLGSTCSPVSFQPSSATGDGFRRSAQAFRKSLITGCEAHGCGSSGGGSGFLNCNLARAAISSGVGTTSGSG</sequence>
<evidence type="ECO:0000313" key="2">
    <source>
        <dbReference type="Proteomes" id="UP000254460"/>
    </source>
</evidence>